<keyword evidence="3" id="KW-0963">Cytoplasm</keyword>
<keyword evidence="5 7" id="KW-0560">Oxidoreductase</keyword>
<evidence type="ECO:0000256" key="3">
    <source>
        <dbReference type="ARBA" id="ARBA00022490"/>
    </source>
</evidence>
<evidence type="ECO:0000313" key="8">
    <source>
        <dbReference type="Proteomes" id="UP001589619"/>
    </source>
</evidence>
<dbReference type="RefSeq" id="WP_344913382.1">
    <property type="nucleotide sequence ID" value="NZ_BAAAYO010000012.1"/>
</dbReference>
<evidence type="ECO:0000256" key="4">
    <source>
        <dbReference type="ARBA" id="ARBA00022857"/>
    </source>
</evidence>
<proteinExistence type="inferred from homology"/>
<dbReference type="PROSITE" id="PS00061">
    <property type="entry name" value="ADH_SHORT"/>
    <property type="match status" value="1"/>
</dbReference>
<comment type="subcellular location">
    <subcellularLocation>
        <location evidence="1">Cytoplasm</location>
    </subcellularLocation>
</comment>
<dbReference type="SUPFAM" id="SSF51735">
    <property type="entry name" value="NAD(P)-binding Rossmann-fold domains"/>
    <property type="match status" value="1"/>
</dbReference>
<evidence type="ECO:0000256" key="2">
    <source>
        <dbReference type="ARBA" id="ARBA00006484"/>
    </source>
</evidence>
<sequence>MKLFIVTGASKGLGQAMLRQLMEPGHRLVGIARSGAGSLMEEAALKGAGLEWISGDVGDASALDEMMEKALAGVEPGEADTICLINNAGMVEPIAPAAVAAGMDLARNVSVNLIAPVVLTAAFLRLTADWKADRRVLNISSGAGRKAYSGWSAYCASKAGLDMFTRCVGEEQRHETDGIRILSVAPGVVDTDMQRDIRKTSPELFRDHQRFVELKDSGSLTGADETANKLLRVLFDDSHPSGSVLDIRDL</sequence>
<gene>
    <name evidence="7" type="ORF">ACFFNY_31090</name>
</gene>
<protein>
    <submittedName>
        <fullName evidence="7">(S)-benzoin forming benzil reductase</fullName>
        <ecNumber evidence="7">1.1.1.320</ecNumber>
    </submittedName>
</protein>
<name>A0ABV5W643_9BACL</name>
<accession>A0ABV5W643</accession>
<keyword evidence="4" id="KW-0521">NADP</keyword>
<comment type="similarity">
    <text evidence="2 6">Belongs to the short-chain dehydrogenases/reductases (SDR) family.</text>
</comment>
<evidence type="ECO:0000256" key="5">
    <source>
        <dbReference type="ARBA" id="ARBA00023002"/>
    </source>
</evidence>
<evidence type="ECO:0000313" key="7">
    <source>
        <dbReference type="EMBL" id="MFB9756044.1"/>
    </source>
</evidence>
<dbReference type="InterPro" id="IPR020904">
    <property type="entry name" value="Sc_DH/Rdtase_CS"/>
</dbReference>
<dbReference type="InterPro" id="IPR036291">
    <property type="entry name" value="NAD(P)-bd_dom_sf"/>
</dbReference>
<dbReference type="CDD" id="cd05367">
    <property type="entry name" value="SPR-like_SDR_c"/>
    <property type="match status" value="1"/>
</dbReference>
<dbReference type="Gene3D" id="3.40.50.720">
    <property type="entry name" value="NAD(P)-binding Rossmann-like Domain"/>
    <property type="match status" value="1"/>
</dbReference>
<dbReference type="NCBIfam" id="NF005381">
    <property type="entry name" value="PRK06924.1"/>
    <property type="match status" value="1"/>
</dbReference>
<dbReference type="Proteomes" id="UP001589619">
    <property type="component" value="Unassembled WGS sequence"/>
</dbReference>
<dbReference type="PANTHER" id="PTHR44085">
    <property type="entry name" value="SEPIAPTERIN REDUCTASE"/>
    <property type="match status" value="1"/>
</dbReference>
<reference evidence="7 8" key="1">
    <citation type="submission" date="2024-09" db="EMBL/GenBank/DDBJ databases">
        <authorList>
            <person name="Sun Q."/>
            <person name="Mori K."/>
        </authorList>
    </citation>
    <scope>NUCLEOTIDE SEQUENCE [LARGE SCALE GENOMIC DNA]</scope>
    <source>
        <strain evidence="7 8">JCM 12520</strain>
    </source>
</reference>
<evidence type="ECO:0000256" key="6">
    <source>
        <dbReference type="RuleBase" id="RU000363"/>
    </source>
</evidence>
<evidence type="ECO:0000256" key="1">
    <source>
        <dbReference type="ARBA" id="ARBA00004496"/>
    </source>
</evidence>
<dbReference type="PANTHER" id="PTHR44085:SF2">
    <property type="entry name" value="SEPIAPTERIN REDUCTASE"/>
    <property type="match status" value="1"/>
</dbReference>
<dbReference type="PRINTS" id="PR00080">
    <property type="entry name" value="SDRFAMILY"/>
</dbReference>
<keyword evidence="8" id="KW-1185">Reference proteome</keyword>
<dbReference type="InterPro" id="IPR002347">
    <property type="entry name" value="SDR_fam"/>
</dbReference>
<dbReference type="PRINTS" id="PR00081">
    <property type="entry name" value="GDHRDH"/>
</dbReference>
<dbReference type="GO" id="GO:0016491">
    <property type="term" value="F:oxidoreductase activity"/>
    <property type="evidence" value="ECO:0007669"/>
    <property type="project" value="UniProtKB-KW"/>
</dbReference>
<organism evidence="7 8">
    <name type="scientific">Paenibacillus hodogayensis</name>
    <dbReference type="NCBI Taxonomy" id="279208"/>
    <lineage>
        <taxon>Bacteria</taxon>
        <taxon>Bacillati</taxon>
        <taxon>Bacillota</taxon>
        <taxon>Bacilli</taxon>
        <taxon>Bacillales</taxon>
        <taxon>Paenibacillaceae</taxon>
        <taxon>Paenibacillus</taxon>
    </lineage>
</organism>
<dbReference type="Pfam" id="PF00106">
    <property type="entry name" value="adh_short"/>
    <property type="match status" value="1"/>
</dbReference>
<comment type="caution">
    <text evidence="7">The sequence shown here is derived from an EMBL/GenBank/DDBJ whole genome shotgun (WGS) entry which is preliminary data.</text>
</comment>
<dbReference type="EMBL" id="JBHMAG010000020">
    <property type="protein sequence ID" value="MFB9756044.1"/>
    <property type="molecule type" value="Genomic_DNA"/>
</dbReference>
<dbReference type="InterPro" id="IPR051721">
    <property type="entry name" value="Biopterin_syn/organic_redct"/>
</dbReference>
<dbReference type="EC" id="1.1.1.320" evidence="7"/>